<evidence type="ECO:0000256" key="1">
    <source>
        <dbReference type="ARBA" id="ARBA00022515"/>
    </source>
</evidence>
<dbReference type="GO" id="GO:0006270">
    <property type="term" value="P:DNA replication initiation"/>
    <property type="evidence" value="ECO:0007669"/>
    <property type="project" value="TreeGrafter"/>
</dbReference>
<dbReference type="InterPro" id="IPR014001">
    <property type="entry name" value="Helicase_ATP-bd"/>
</dbReference>
<dbReference type="InterPro" id="IPR042115">
    <property type="entry name" value="PriA_3primeBD_sf"/>
</dbReference>
<dbReference type="Pfam" id="PF00270">
    <property type="entry name" value="DEAD"/>
    <property type="match status" value="1"/>
</dbReference>
<reference evidence="15 16" key="1">
    <citation type="journal article" date="2013" name="Syst. Appl. Microbiol.">
        <title>Phylogenetic position and virulence apparatus of the pear flower necrosis pathogen Erwinia piriflorinigrans CFBP 5888T as assessed by comparative genomics.</title>
        <authorList>
            <person name="Smits T.H."/>
            <person name="Rezzonico F."/>
            <person name="Lopez M.M."/>
            <person name="Blom J."/>
            <person name="Goesmann A."/>
            <person name="Frey J.E."/>
            <person name="Duffy B."/>
        </authorList>
    </citation>
    <scope>NUCLEOTIDE SEQUENCE [LARGE SCALE GENOMIC DNA]</scope>
    <source>
        <strain evidence="16">CFBP5888</strain>
    </source>
</reference>
<keyword evidence="16" id="KW-1185">Reference proteome</keyword>
<dbReference type="SMART" id="SM00490">
    <property type="entry name" value="HELICc"/>
    <property type="match status" value="1"/>
</dbReference>
<feature type="binding site" evidence="12">
    <location>
        <position position="484"/>
    </location>
    <ligand>
        <name>Zn(2+)</name>
        <dbReference type="ChEBI" id="CHEBI:29105"/>
        <label>2</label>
    </ligand>
</feature>
<feature type="domain" description="Helicase C-terminal" evidence="14">
    <location>
        <begin position="486"/>
        <end position="668"/>
    </location>
</feature>
<comment type="catalytic activity">
    <reaction evidence="11 12">
        <text>ATP + H2O = ADP + phosphate + H(+)</text>
        <dbReference type="Rhea" id="RHEA:13065"/>
        <dbReference type="ChEBI" id="CHEBI:15377"/>
        <dbReference type="ChEBI" id="CHEBI:15378"/>
        <dbReference type="ChEBI" id="CHEBI:30616"/>
        <dbReference type="ChEBI" id="CHEBI:43474"/>
        <dbReference type="ChEBI" id="CHEBI:456216"/>
        <dbReference type="EC" id="5.6.2.4"/>
    </reaction>
</comment>
<keyword evidence="4 12" id="KW-0547">Nucleotide-binding</keyword>
<keyword evidence="2 12" id="KW-0235">DNA replication</keyword>
<name>V5Z2R8_9GAMM</name>
<comment type="similarity">
    <text evidence="12">Belongs to the helicase family. PriA subfamily.</text>
</comment>
<dbReference type="NCBIfam" id="NF004065">
    <property type="entry name" value="PRK05580.1-1"/>
    <property type="match status" value="1"/>
</dbReference>
<keyword evidence="5 12" id="KW-0378">Hydrolase</keyword>
<comment type="cofactor">
    <cofactor evidence="12">
        <name>Zn(2+)</name>
        <dbReference type="ChEBI" id="CHEBI:29105"/>
    </cofactor>
    <text evidence="12">Binds 2 zinc ions per subunit.</text>
</comment>
<dbReference type="Pfam" id="PF17764">
    <property type="entry name" value="PriA_3primeBD"/>
    <property type="match status" value="1"/>
</dbReference>
<evidence type="ECO:0000259" key="14">
    <source>
        <dbReference type="PROSITE" id="PS51194"/>
    </source>
</evidence>
<dbReference type="Gene3D" id="3.40.50.300">
    <property type="entry name" value="P-loop containing nucleotide triphosphate hydrolases"/>
    <property type="match status" value="2"/>
</dbReference>
<feature type="binding site" evidence="12">
    <location>
        <position position="478"/>
    </location>
    <ligand>
        <name>Zn(2+)</name>
        <dbReference type="ChEBI" id="CHEBI:29105"/>
        <label>1</label>
    </ligand>
</feature>
<dbReference type="PANTHER" id="PTHR30580">
    <property type="entry name" value="PRIMOSOMAL PROTEIN N"/>
    <property type="match status" value="1"/>
</dbReference>
<keyword evidence="6 12" id="KW-0347">Helicase</keyword>
<dbReference type="CDD" id="cd17929">
    <property type="entry name" value="DEXHc_priA"/>
    <property type="match status" value="1"/>
</dbReference>
<keyword evidence="7 12" id="KW-0862">Zinc</keyword>
<dbReference type="GO" id="GO:0006302">
    <property type="term" value="P:double-strand break repair"/>
    <property type="evidence" value="ECO:0007669"/>
    <property type="project" value="InterPro"/>
</dbReference>
<evidence type="ECO:0000256" key="6">
    <source>
        <dbReference type="ARBA" id="ARBA00022806"/>
    </source>
</evidence>
<keyword evidence="10 12" id="KW-0413">Isomerase</keyword>
<dbReference type="InterPro" id="IPR005259">
    <property type="entry name" value="PriA"/>
</dbReference>
<dbReference type="InterPro" id="IPR040498">
    <property type="entry name" value="PriA_CRR"/>
</dbReference>
<dbReference type="GO" id="GO:0008270">
    <property type="term" value="F:zinc ion binding"/>
    <property type="evidence" value="ECO:0007669"/>
    <property type="project" value="UniProtKB-UniRule"/>
</dbReference>
<proteinExistence type="inferred from homology"/>
<evidence type="ECO:0000256" key="8">
    <source>
        <dbReference type="ARBA" id="ARBA00022840"/>
    </source>
</evidence>
<evidence type="ECO:0000256" key="3">
    <source>
        <dbReference type="ARBA" id="ARBA00022723"/>
    </source>
</evidence>
<dbReference type="Pfam" id="PF18074">
    <property type="entry name" value="PriA_C"/>
    <property type="match status" value="1"/>
</dbReference>
<evidence type="ECO:0000313" key="16">
    <source>
        <dbReference type="Proteomes" id="UP000018217"/>
    </source>
</evidence>
<evidence type="ECO:0000256" key="4">
    <source>
        <dbReference type="ARBA" id="ARBA00022741"/>
    </source>
</evidence>
<evidence type="ECO:0000313" key="15">
    <source>
        <dbReference type="EMBL" id="CCG85505.1"/>
    </source>
</evidence>
<sequence>MSYQRRRIIQKLTTRCNRIRTFRTTQCTLTRSVFHPDEFMPVVQVALPVPLARNFDYWLPPHLNHAVIGGRVSVPFGKRRAIGVVVAIGEHSDFPLDQLKSVHEVLDTHSLYPPSLWRILLWAADYYHFPLGEVLFHAMPVLLRQGKAAEEAPLWQWLITDEGRATAPESLKRAPKQQQALAALRNRALYRHEVSQHDITEATLQALRAKGLCELQPQPRAQQDWRENYALNGERLRLNTEQATAVGAIRSADDQFSAWLLAGITGSGKTEVYLSVLENILASGHQALVLVPEIGLTPQTIARFRQRFNAPVDVLHSGLNDSERLAVWLRARSGETAIVIGTRSALFTPFARLGAIIIDEEHDSSYKQQEGWRYHARDLAVFRARQENIPIVMGSATPALETLHNVQLGKYRQLNLSKRAGNATRATQVLVDLKGVKLQGGLSPMLIKKIGQHLKADNQVLLFLNRRGFSPTLLCHECGWIAECQRCDRYYTLHQQQRQLRCHHCDSQRPIPHQCPQCGSTHLVPVGLGTEQLELNLTGLFPGVPLTRIDRDTTSRKGALEQQLAEVHRGGARLLVGTQMLAKGHHFPDVTLVSLLDVDGALFSADFRSSERFAQLYTQVAGRAGRAGKQGEVVLQTHHPEHPLLQTLLHQGYDAFASQALSERNSVFLPPFTSHALFRAEDHDNQQASLFLQQLRNLLEASPLKDHSFWVMGPVPALQAKRGGRYRWQLLLQHPSRAHLQRLIKTSLPLIGTLPQSRKVKWTLDIDPTES</sequence>
<keyword evidence="1 12" id="KW-0639">Primosome</keyword>
<feature type="domain" description="Helicase ATP-binding" evidence="13">
    <location>
        <begin position="250"/>
        <end position="416"/>
    </location>
</feature>
<dbReference type="GO" id="GO:1990077">
    <property type="term" value="C:primosome complex"/>
    <property type="evidence" value="ECO:0007669"/>
    <property type="project" value="UniProtKB-UniRule"/>
</dbReference>
<dbReference type="GO" id="GO:0003677">
    <property type="term" value="F:DNA binding"/>
    <property type="evidence" value="ECO:0007669"/>
    <property type="project" value="UniProtKB-UniRule"/>
</dbReference>
<dbReference type="GO" id="GO:0016887">
    <property type="term" value="F:ATP hydrolysis activity"/>
    <property type="evidence" value="ECO:0007669"/>
    <property type="project" value="RHEA"/>
</dbReference>
<dbReference type="InterPro" id="IPR041236">
    <property type="entry name" value="PriA_C"/>
</dbReference>
<dbReference type="GO" id="GO:0006269">
    <property type="term" value="P:DNA replication, synthesis of primer"/>
    <property type="evidence" value="ECO:0007669"/>
    <property type="project" value="UniProtKB-KW"/>
</dbReference>
<evidence type="ECO:0000256" key="2">
    <source>
        <dbReference type="ARBA" id="ARBA00022705"/>
    </source>
</evidence>
<comment type="function">
    <text evidence="12">Initiates the restart of stalled replication forks, which reloads the replicative helicase on sites other than the origin of replication. Recognizes and binds to abandoned replication forks and remodels them to uncover a helicase loading site. Promotes assembly of the primosome at these replication forks.</text>
</comment>
<dbReference type="NCBIfam" id="NF004067">
    <property type="entry name" value="PRK05580.1-4"/>
    <property type="match status" value="1"/>
</dbReference>
<dbReference type="EC" id="5.6.2.4" evidence="12"/>
<dbReference type="NCBIfam" id="TIGR00595">
    <property type="entry name" value="priA"/>
    <property type="match status" value="1"/>
</dbReference>
<dbReference type="SMART" id="SM00487">
    <property type="entry name" value="DEXDc"/>
    <property type="match status" value="1"/>
</dbReference>
<feature type="binding site" evidence="12">
    <location>
        <position position="475"/>
    </location>
    <ligand>
        <name>Zn(2+)</name>
        <dbReference type="ChEBI" id="CHEBI:29105"/>
        <label>1</label>
    </ligand>
</feature>
<dbReference type="Pfam" id="PF18319">
    <property type="entry name" value="Zn_ribbon_PriA"/>
    <property type="match status" value="1"/>
</dbReference>
<accession>V5Z2R8</accession>
<comment type="catalytic activity">
    <reaction evidence="12">
        <text>Couples ATP hydrolysis with the unwinding of duplex DNA by translocating in the 3'-5' direction.</text>
        <dbReference type="EC" id="5.6.2.4"/>
    </reaction>
</comment>
<dbReference type="PANTHER" id="PTHR30580:SF0">
    <property type="entry name" value="PRIMOSOMAL PROTEIN N"/>
    <property type="match status" value="1"/>
</dbReference>
<keyword evidence="8 12" id="KW-0067">ATP-binding</keyword>
<dbReference type="CDD" id="cd18804">
    <property type="entry name" value="SF2_C_priA"/>
    <property type="match status" value="1"/>
</dbReference>
<evidence type="ECO:0000256" key="11">
    <source>
        <dbReference type="ARBA" id="ARBA00048988"/>
    </source>
</evidence>
<evidence type="ECO:0000256" key="9">
    <source>
        <dbReference type="ARBA" id="ARBA00023125"/>
    </source>
</evidence>
<comment type="caution">
    <text evidence="15">The sequence shown here is derived from an EMBL/GenBank/DDBJ whole genome shotgun (WGS) entry which is preliminary data.</text>
</comment>
<feature type="binding site" evidence="12">
    <location>
        <position position="515"/>
    </location>
    <ligand>
        <name>Zn(2+)</name>
        <dbReference type="ChEBI" id="CHEBI:29105"/>
        <label>1</label>
    </ligand>
</feature>
<dbReference type="GO" id="GO:0006310">
    <property type="term" value="P:DNA recombination"/>
    <property type="evidence" value="ECO:0007669"/>
    <property type="project" value="InterPro"/>
</dbReference>
<dbReference type="Proteomes" id="UP000018217">
    <property type="component" value="Unassembled WGS sequence"/>
</dbReference>
<dbReference type="InterPro" id="IPR041222">
    <property type="entry name" value="PriA_3primeBD"/>
</dbReference>
<dbReference type="InterPro" id="IPR011545">
    <property type="entry name" value="DEAD/DEAH_box_helicase_dom"/>
</dbReference>
<organism evidence="15 16">
    <name type="scientific">Erwinia piriflorinigrans CFBP 5888</name>
    <dbReference type="NCBI Taxonomy" id="1161919"/>
    <lineage>
        <taxon>Bacteria</taxon>
        <taxon>Pseudomonadati</taxon>
        <taxon>Pseudomonadota</taxon>
        <taxon>Gammaproteobacteria</taxon>
        <taxon>Enterobacterales</taxon>
        <taxon>Erwiniaceae</taxon>
        <taxon>Erwinia</taxon>
    </lineage>
</organism>
<evidence type="ECO:0000256" key="12">
    <source>
        <dbReference type="HAMAP-Rule" id="MF_00983"/>
    </source>
</evidence>
<feature type="binding site" evidence="12">
    <location>
        <position position="518"/>
    </location>
    <ligand>
        <name>Zn(2+)</name>
        <dbReference type="ChEBI" id="CHEBI:29105"/>
        <label>1</label>
    </ligand>
</feature>
<dbReference type="GO" id="GO:0005524">
    <property type="term" value="F:ATP binding"/>
    <property type="evidence" value="ECO:0007669"/>
    <property type="project" value="UniProtKB-UniRule"/>
</dbReference>
<comment type="subunit">
    <text evidence="12">Component of the replication restart primosome.</text>
</comment>
<dbReference type="FunFam" id="3.40.50.300:FF:000489">
    <property type="entry name" value="Primosome assembly protein PriA"/>
    <property type="match status" value="1"/>
</dbReference>
<dbReference type="Pfam" id="PF00271">
    <property type="entry name" value="Helicase_C"/>
    <property type="match status" value="1"/>
</dbReference>
<dbReference type="SUPFAM" id="SSF52540">
    <property type="entry name" value="P-loop containing nucleoside triphosphate hydrolases"/>
    <property type="match status" value="1"/>
</dbReference>
<dbReference type="AlphaFoldDB" id="V5Z2R8"/>
<feature type="binding site" evidence="12">
    <location>
        <position position="487"/>
    </location>
    <ligand>
        <name>Zn(2+)</name>
        <dbReference type="ChEBI" id="CHEBI:29105"/>
        <label>2</label>
    </ligand>
</feature>
<dbReference type="PROSITE" id="PS51194">
    <property type="entry name" value="HELICASE_CTER"/>
    <property type="match status" value="1"/>
</dbReference>
<evidence type="ECO:0000256" key="7">
    <source>
        <dbReference type="ARBA" id="ARBA00022833"/>
    </source>
</evidence>
<dbReference type="InterPro" id="IPR048949">
    <property type="entry name" value="WHD_PriA"/>
</dbReference>
<dbReference type="PROSITE" id="PS51192">
    <property type="entry name" value="HELICASE_ATP_BIND_1"/>
    <property type="match status" value="1"/>
</dbReference>
<keyword evidence="9 12" id="KW-0238">DNA-binding</keyword>
<dbReference type="FunFam" id="3.40.1440.60:FF:000001">
    <property type="entry name" value="Primosomal protein N"/>
    <property type="match status" value="1"/>
</dbReference>
<evidence type="ECO:0000256" key="5">
    <source>
        <dbReference type="ARBA" id="ARBA00022801"/>
    </source>
</evidence>
<keyword evidence="3 12" id="KW-0479">Metal-binding</keyword>
<evidence type="ECO:0000259" key="13">
    <source>
        <dbReference type="PROSITE" id="PS51192"/>
    </source>
</evidence>
<dbReference type="InterPro" id="IPR027417">
    <property type="entry name" value="P-loop_NTPase"/>
</dbReference>
<feature type="binding site" evidence="12">
    <location>
        <position position="505"/>
    </location>
    <ligand>
        <name>Zn(2+)</name>
        <dbReference type="ChEBI" id="CHEBI:29105"/>
        <label>2</label>
    </ligand>
</feature>
<dbReference type="FunFam" id="3.40.50.300:FF:001397">
    <property type="entry name" value="Primosomal protein N"/>
    <property type="match status" value="1"/>
</dbReference>
<feature type="binding site" evidence="12">
    <location>
        <position position="502"/>
    </location>
    <ligand>
        <name>Zn(2+)</name>
        <dbReference type="ChEBI" id="CHEBI:29105"/>
        <label>2</label>
    </ligand>
</feature>
<dbReference type="GO" id="GO:0043138">
    <property type="term" value="F:3'-5' DNA helicase activity"/>
    <property type="evidence" value="ECO:0007669"/>
    <property type="project" value="UniProtKB-EC"/>
</dbReference>
<dbReference type="HAMAP" id="MF_00983">
    <property type="entry name" value="PriA"/>
    <property type="match status" value="1"/>
</dbReference>
<evidence type="ECO:0000256" key="10">
    <source>
        <dbReference type="ARBA" id="ARBA00023235"/>
    </source>
</evidence>
<dbReference type="Gene3D" id="3.40.1440.60">
    <property type="entry name" value="PriA, 3(prime) DNA-binding domain"/>
    <property type="match status" value="1"/>
</dbReference>
<gene>
    <name evidence="12 15" type="primary">priA</name>
    <name evidence="15" type="ORF">EPIR_0140</name>
</gene>
<protein>
    <recommendedName>
        <fullName evidence="12">Replication restart protein PriA</fullName>
    </recommendedName>
    <alternativeName>
        <fullName evidence="12">ATP-dependent DNA helicase PriA</fullName>
        <ecNumber evidence="12">5.6.2.4</ecNumber>
    </alternativeName>
    <alternativeName>
        <fullName evidence="12">DNA 3'-5' helicase PriA</fullName>
    </alternativeName>
</protein>
<dbReference type="Pfam" id="PF21213">
    <property type="entry name" value="WHD_PriA"/>
    <property type="match status" value="1"/>
</dbReference>
<dbReference type="STRING" id="1161919.EPIR_0140"/>
<dbReference type="InterPro" id="IPR001650">
    <property type="entry name" value="Helicase_C-like"/>
</dbReference>
<dbReference type="EMBL" id="CAHS01000002">
    <property type="protein sequence ID" value="CCG85505.1"/>
    <property type="molecule type" value="Genomic_DNA"/>
</dbReference>